<evidence type="ECO:0000313" key="3">
    <source>
        <dbReference type="Proteomes" id="UP000317982"/>
    </source>
</evidence>
<keyword evidence="3" id="KW-1185">Reference proteome</keyword>
<evidence type="ECO:0000256" key="1">
    <source>
        <dbReference type="SAM" id="MobiDB-lite"/>
    </source>
</evidence>
<name>A0A545ATJ0_9ACTN</name>
<dbReference type="EMBL" id="VIRS01000008">
    <property type="protein sequence ID" value="TQS44581.1"/>
    <property type="molecule type" value="Genomic_DNA"/>
</dbReference>
<sequence length="80" mass="8234">MTTPGPIIDEAAKFAEALLGRVGARDLPPELVERLSAAVADAAVAGAGLLRVVAEVATEWGKQAATPPDPEPPVQHIDID</sequence>
<evidence type="ECO:0000313" key="2">
    <source>
        <dbReference type="EMBL" id="TQS44581.1"/>
    </source>
</evidence>
<comment type="caution">
    <text evidence="2">The sequence shown here is derived from an EMBL/GenBank/DDBJ whole genome shotgun (WGS) entry which is preliminary data.</text>
</comment>
<dbReference type="OrthoDB" id="5196358at2"/>
<protein>
    <submittedName>
        <fullName evidence="2">Uncharacterized protein</fullName>
    </submittedName>
</protein>
<dbReference type="Proteomes" id="UP000317982">
    <property type="component" value="Unassembled WGS sequence"/>
</dbReference>
<reference evidence="2 3" key="1">
    <citation type="submission" date="2019-07" db="EMBL/GenBank/DDBJ databases">
        <title>Cryptosporangium phraense sp. nov., isolated from plant litter.</title>
        <authorList>
            <person name="Suriyachadkun C."/>
        </authorList>
    </citation>
    <scope>NUCLEOTIDE SEQUENCE [LARGE SCALE GENOMIC DNA]</scope>
    <source>
        <strain evidence="2 3">A-T 5661</strain>
    </source>
</reference>
<feature type="region of interest" description="Disordered" evidence="1">
    <location>
        <begin position="61"/>
        <end position="80"/>
    </location>
</feature>
<dbReference type="RefSeq" id="WP_142705063.1">
    <property type="nucleotide sequence ID" value="NZ_VIRS01000008.1"/>
</dbReference>
<gene>
    <name evidence="2" type="ORF">FL583_14105</name>
</gene>
<accession>A0A545ATJ0</accession>
<dbReference type="AlphaFoldDB" id="A0A545ATJ0"/>
<organism evidence="2 3">
    <name type="scientific">Cryptosporangium phraense</name>
    <dbReference type="NCBI Taxonomy" id="2593070"/>
    <lineage>
        <taxon>Bacteria</taxon>
        <taxon>Bacillati</taxon>
        <taxon>Actinomycetota</taxon>
        <taxon>Actinomycetes</taxon>
        <taxon>Cryptosporangiales</taxon>
        <taxon>Cryptosporangiaceae</taxon>
        <taxon>Cryptosporangium</taxon>
    </lineage>
</organism>
<dbReference type="InParanoid" id="A0A545ATJ0"/>
<proteinExistence type="predicted"/>